<dbReference type="Proteomes" id="UP000571950">
    <property type="component" value="Unassembled WGS sequence"/>
</dbReference>
<dbReference type="InterPro" id="IPR014729">
    <property type="entry name" value="Rossmann-like_a/b/a_fold"/>
</dbReference>
<feature type="domain" description="UspA" evidence="2">
    <location>
        <begin position="133"/>
        <end position="268"/>
    </location>
</feature>
<evidence type="ECO:0000259" key="2">
    <source>
        <dbReference type="Pfam" id="PF00582"/>
    </source>
</evidence>
<dbReference type="PRINTS" id="PR01438">
    <property type="entry name" value="UNVRSLSTRESS"/>
</dbReference>
<evidence type="ECO:0000256" key="1">
    <source>
        <dbReference type="ARBA" id="ARBA00008791"/>
    </source>
</evidence>
<dbReference type="AlphaFoldDB" id="A0A7W6BGG5"/>
<dbReference type="InterPro" id="IPR006015">
    <property type="entry name" value="Universal_stress_UspA"/>
</dbReference>
<comment type="caution">
    <text evidence="3">The sequence shown here is derived from an EMBL/GenBank/DDBJ whole genome shotgun (WGS) entry which is preliminary data.</text>
</comment>
<dbReference type="Pfam" id="PF00582">
    <property type="entry name" value="Usp"/>
    <property type="match status" value="2"/>
</dbReference>
<organism evidence="3 4">
    <name type="scientific">Sphingobium jiangsuense</name>
    <dbReference type="NCBI Taxonomy" id="870476"/>
    <lineage>
        <taxon>Bacteria</taxon>
        <taxon>Pseudomonadati</taxon>
        <taxon>Pseudomonadota</taxon>
        <taxon>Alphaproteobacteria</taxon>
        <taxon>Sphingomonadales</taxon>
        <taxon>Sphingomonadaceae</taxon>
        <taxon>Sphingobium</taxon>
    </lineage>
</organism>
<name>A0A7W6BGG5_9SPHN</name>
<dbReference type="PANTHER" id="PTHR46268:SF15">
    <property type="entry name" value="UNIVERSAL STRESS PROTEIN HP_0031"/>
    <property type="match status" value="1"/>
</dbReference>
<dbReference type="CDD" id="cd00293">
    <property type="entry name" value="USP-like"/>
    <property type="match status" value="2"/>
</dbReference>
<dbReference type="InterPro" id="IPR006016">
    <property type="entry name" value="UspA"/>
</dbReference>
<keyword evidence="4" id="KW-1185">Reference proteome</keyword>
<feature type="domain" description="UspA" evidence="2">
    <location>
        <begin position="8"/>
        <end position="126"/>
    </location>
</feature>
<evidence type="ECO:0000313" key="4">
    <source>
        <dbReference type="Proteomes" id="UP000571950"/>
    </source>
</evidence>
<reference evidence="3 4" key="1">
    <citation type="submission" date="2020-08" db="EMBL/GenBank/DDBJ databases">
        <title>Genomic Encyclopedia of Type Strains, Phase IV (KMG-IV): sequencing the most valuable type-strain genomes for metagenomic binning, comparative biology and taxonomic classification.</title>
        <authorList>
            <person name="Goeker M."/>
        </authorList>
    </citation>
    <scope>NUCLEOTIDE SEQUENCE [LARGE SCALE GENOMIC DNA]</scope>
    <source>
        <strain evidence="3 4">DSM 26189</strain>
    </source>
</reference>
<proteinExistence type="inferred from homology"/>
<sequence length="272" mass="29038">MAVVFETLLASDFTARSDRPLDRALRVADERDGTLFIAHVLEKGGSNPDSGIVERLRMDLPPEARGAELVVRAGSAPKVLAQLAAERGSDLIVTGVARYNSIGDYVLGTAVDHIVRNADAPVLVVRGRARGPYAHMVVATDLSGCSRAALLAAARLFPDTAITLVHAFHVPFEGWLKSDDVKRDVRAEAQEELDAFLAHPDVAALKARIEPLIDEGETGSVVMRQLDRTGADLLVLGTHGRSGFAHATIGSQAEALLAAVSVDVLMVRERKA</sequence>
<comment type="similarity">
    <text evidence="1">Belongs to the universal stress protein A family.</text>
</comment>
<dbReference type="PANTHER" id="PTHR46268">
    <property type="entry name" value="STRESS RESPONSE PROTEIN NHAX"/>
    <property type="match status" value="1"/>
</dbReference>
<protein>
    <submittedName>
        <fullName evidence="3">Nucleotide-binding universal stress UspA family protein</fullName>
    </submittedName>
</protein>
<dbReference type="Gene3D" id="3.40.50.620">
    <property type="entry name" value="HUPs"/>
    <property type="match status" value="2"/>
</dbReference>
<dbReference type="SUPFAM" id="SSF52402">
    <property type="entry name" value="Adenine nucleotide alpha hydrolases-like"/>
    <property type="match status" value="2"/>
</dbReference>
<accession>A0A7W6BGG5</accession>
<gene>
    <name evidence="3" type="ORF">GGR43_000101</name>
</gene>
<evidence type="ECO:0000313" key="3">
    <source>
        <dbReference type="EMBL" id="MBB3924407.1"/>
    </source>
</evidence>
<dbReference type="EMBL" id="JACIDT010000001">
    <property type="protein sequence ID" value="MBB3924407.1"/>
    <property type="molecule type" value="Genomic_DNA"/>
</dbReference>
<dbReference type="RefSeq" id="WP_188069991.1">
    <property type="nucleotide sequence ID" value="NZ_BSPS01000032.1"/>
</dbReference>